<dbReference type="Gene3D" id="1.10.10.10">
    <property type="entry name" value="Winged helix-like DNA-binding domain superfamily/Winged helix DNA-binding domain"/>
    <property type="match status" value="1"/>
</dbReference>
<keyword evidence="3" id="KW-1185">Reference proteome</keyword>
<feature type="domain" description="HTH luxR-type" evidence="1">
    <location>
        <begin position="714"/>
        <end position="779"/>
    </location>
</feature>
<evidence type="ECO:0000313" key="2">
    <source>
        <dbReference type="EMBL" id="CUU55108.1"/>
    </source>
</evidence>
<protein>
    <submittedName>
        <fullName evidence="2">Predicted ATPase</fullName>
    </submittedName>
</protein>
<dbReference type="InterPro" id="IPR036388">
    <property type="entry name" value="WH-like_DNA-bd_sf"/>
</dbReference>
<evidence type="ECO:0000313" key="3">
    <source>
        <dbReference type="Proteomes" id="UP000198802"/>
    </source>
</evidence>
<dbReference type="SUPFAM" id="SSF46894">
    <property type="entry name" value="C-terminal effector domain of the bipartite response regulators"/>
    <property type="match status" value="1"/>
</dbReference>
<proteinExistence type="predicted"/>
<evidence type="ECO:0000259" key="1">
    <source>
        <dbReference type="PROSITE" id="PS50043"/>
    </source>
</evidence>
<dbReference type="SMART" id="SM00421">
    <property type="entry name" value="HTH_LUXR"/>
    <property type="match status" value="1"/>
</dbReference>
<dbReference type="PANTHER" id="PTHR47691">
    <property type="entry name" value="REGULATOR-RELATED"/>
    <property type="match status" value="1"/>
</dbReference>
<dbReference type="CDD" id="cd06170">
    <property type="entry name" value="LuxR_C_like"/>
    <property type="match status" value="1"/>
</dbReference>
<dbReference type="PROSITE" id="PS50043">
    <property type="entry name" value="HTH_LUXR_2"/>
    <property type="match status" value="1"/>
</dbReference>
<dbReference type="PANTHER" id="PTHR47691:SF3">
    <property type="entry name" value="HTH-TYPE TRANSCRIPTIONAL REGULATOR RV0890C-RELATED"/>
    <property type="match status" value="1"/>
</dbReference>
<dbReference type="InterPro" id="IPR016032">
    <property type="entry name" value="Sig_transdc_resp-reg_C-effctor"/>
</dbReference>
<dbReference type="Proteomes" id="UP000198802">
    <property type="component" value="Unassembled WGS sequence"/>
</dbReference>
<dbReference type="Pfam" id="PF13401">
    <property type="entry name" value="AAA_22"/>
    <property type="match status" value="1"/>
</dbReference>
<dbReference type="EMBL" id="FAOZ01000004">
    <property type="protein sequence ID" value="CUU55108.1"/>
    <property type="molecule type" value="Genomic_DNA"/>
</dbReference>
<dbReference type="InterPro" id="IPR027417">
    <property type="entry name" value="P-loop_NTPase"/>
</dbReference>
<dbReference type="GO" id="GO:0003677">
    <property type="term" value="F:DNA binding"/>
    <property type="evidence" value="ECO:0007669"/>
    <property type="project" value="InterPro"/>
</dbReference>
<dbReference type="InterPro" id="IPR000792">
    <property type="entry name" value="Tscrpt_reg_LuxR_C"/>
</dbReference>
<gene>
    <name evidence="2" type="ORF">Ga0074812_104189</name>
</gene>
<accession>A0A0S4QIA5</accession>
<dbReference type="RefSeq" id="WP_091273273.1">
    <property type="nucleotide sequence ID" value="NZ_FAOZ01000004.1"/>
</dbReference>
<sequence length="780" mass="84072">MPVRPLNPALPGERTSFVGRGPELTELRRLLGRHRLVTVTGPGGVGKSRLALRAAAKAQRTYPGGVHAVELGELHDPDLLVPTVAAALDSRPRDGASAMEALSEHLASRLLLVLDNCEHLVAACAHLADELMGRCPDLRLAVTSRESLRIPGEATYLVKPFDVAQEHAPGRAADRDAMMLFLDRAQSVRSDFELTDGNRAAVWEICRRLEGMPLPIELAAIRTRALSPAEILAHLATATATGAGTGTGTNTRILRQDGRGVTTVRQSSPQACAGWSYELCTGPERQLWARLSVFAGGFDLDAAAGVGGDGLAEPPLDLVFTLVDKSVLTFEPGPERGRLRLPEMYREYGQDRLAEQGETEALRRRHRDWFSAVVSQARDEGAGAGWSRWLSRLRRDHANLDRALGYCAAAGDGDAGLELASSLHRYWVADGRFAEGQRWLTTFVDQTEGEGPGCLQALHTAGWLAAMRGDITSAERLRLDAARLSAREGKSGGEALITQLDGLGALYSGRPGAIEALTLALAQFRRDGELDHLQETLSLLMLAVAFGADSGDAEDYHREWTTIAAALDEPRLRSYADWAYSIATWKAGDARCAREIARAALADGRGSLDRLGIVLLLEAVAWFESSLDEHATAALLFGAADSLWERMGTSTTALPGLFRCRQRAEATARRSLGRRAFETAWARGAVLELEEACAHAVSGRSPIVAVPAVTSGGAPTVTAPLTARERQVADLLARGLSNREIADTLKVSPRTAEAHVQQILNKLGLPTRARVAAWLAEHRL</sequence>
<dbReference type="GO" id="GO:0016887">
    <property type="term" value="F:ATP hydrolysis activity"/>
    <property type="evidence" value="ECO:0007669"/>
    <property type="project" value="InterPro"/>
</dbReference>
<dbReference type="SUPFAM" id="SSF52540">
    <property type="entry name" value="P-loop containing nucleoside triphosphate hydrolases"/>
    <property type="match status" value="1"/>
</dbReference>
<dbReference type="GO" id="GO:0006355">
    <property type="term" value="P:regulation of DNA-templated transcription"/>
    <property type="evidence" value="ECO:0007669"/>
    <property type="project" value="InterPro"/>
</dbReference>
<reference evidence="3" key="1">
    <citation type="submission" date="2015-11" db="EMBL/GenBank/DDBJ databases">
        <authorList>
            <person name="Varghese N."/>
        </authorList>
    </citation>
    <scope>NUCLEOTIDE SEQUENCE [LARGE SCALE GENOMIC DNA]</scope>
    <source>
        <strain evidence="3">DSM 45899</strain>
    </source>
</reference>
<dbReference type="PRINTS" id="PR00038">
    <property type="entry name" value="HTHLUXR"/>
</dbReference>
<dbReference type="InterPro" id="IPR049945">
    <property type="entry name" value="AAA_22"/>
</dbReference>
<dbReference type="Pfam" id="PF00196">
    <property type="entry name" value="GerE"/>
    <property type="match status" value="1"/>
</dbReference>
<dbReference type="AlphaFoldDB" id="A0A0S4QIA5"/>
<organism evidence="2 3">
    <name type="scientific">Parafrankia irregularis</name>
    <dbReference type="NCBI Taxonomy" id="795642"/>
    <lineage>
        <taxon>Bacteria</taxon>
        <taxon>Bacillati</taxon>
        <taxon>Actinomycetota</taxon>
        <taxon>Actinomycetes</taxon>
        <taxon>Frankiales</taxon>
        <taxon>Frankiaceae</taxon>
        <taxon>Parafrankia</taxon>
    </lineage>
</organism>
<dbReference type="Gene3D" id="3.40.50.300">
    <property type="entry name" value="P-loop containing nucleotide triphosphate hydrolases"/>
    <property type="match status" value="1"/>
</dbReference>
<name>A0A0S4QIA5_9ACTN</name>